<accession>A0A076G770</accession>
<dbReference type="RefSeq" id="YP_009111229.1">
    <property type="nucleotide sequence ID" value="NC_025830.1"/>
</dbReference>
<evidence type="ECO:0000313" key="2">
    <source>
        <dbReference type="Proteomes" id="UP000028961"/>
    </source>
</evidence>
<protein>
    <submittedName>
        <fullName evidence="1">Uncharacterized protein</fullName>
    </submittedName>
</protein>
<organism evidence="1 2">
    <name type="scientific">Escherichia phage Av-05</name>
    <dbReference type="NCBI Taxonomy" id="1527519"/>
    <lineage>
        <taxon>Viruses</taxon>
        <taxon>Duplodnaviria</taxon>
        <taxon>Heunggongvirae</taxon>
        <taxon>Uroviricota</taxon>
        <taxon>Caudoviricetes</taxon>
        <taxon>Vequintavirinae</taxon>
        <taxon>Avunavirus</taxon>
        <taxon>Avunavirus Av05</taxon>
    </lineage>
</organism>
<dbReference type="KEGG" id="vg:22475496"/>
<keyword evidence="2" id="KW-1185">Reference proteome</keyword>
<reference evidence="1 2" key="1">
    <citation type="journal article" date="2015" name="Genome Announc.">
        <title>Genomic Analysis of Broad-Host-Range Enterobacteriophage Av-05.</title>
        <authorList>
            <person name="Amarillas L."/>
            <person name="Lopez-Cuevas O."/>
            <person name="Leon-Felix J."/>
            <person name="Castro-Del Campo N."/>
            <person name="Gerba C.P."/>
            <person name="Chaidez C."/>
        </authorList>
    </citation>
    <scope>NUCLEOTIDE SEQUENCE [LARGE SCALE GENOMIC DNA]</scope>
</reference>
<dbReference type="EMBL" id="KM190144">
    <property type="protein sequence ID" value="AII27698.1"/>
    <property type="molecule type" value="Genomic_DNA"/>
</dbReference>
<name>A0A076G770_9CAUD</name>
<evidence type="ECO:0000313" key="1">
    <source>
        <dbReference type="EMBL" id="AII27698.1"/>
    </source>
</evidence>
<gene>
    <name evidence="1" type="ORF">Av05_00155</name>
</gene>
<proteinExistence type="predicted"/>
<dbReference type="Proteomes" id="UP000028961">
    <property type="component" value="Segment"/>
</dbReference>
<dbReference type="GeneID" id="22475496"/>
<sequence length="61" mass="6932">MAKKNMHPDIAYDKIAEAIKSIDPKIVDVLDRKDAMSAIYDACYEVLWQDGMEDIDDVEGQ</sequence>